<dbReference type="EMBL" id="JBHMEI010000059">
    <property type="protein sequence ID" value="MFB9207555.1"/>
    <property type="molecule type" value="Genomic_DNA"/>
</dbReference>
<proteinExistence type="predicted"/>
<organism evidence="1 2">
    <name type="scientific">Nonomuraea spiralis</name>
    <dbReference type="NCBI Taxonomy" id="46182"/>
    <lineage>
        <taxon>Bacteria</taxon>
        <taxon>Bacillati</taxon>
        <taxon>Actinomycetota</taxon>
        <taxon>Actinomycetes</taxon>
        <taxon>Streptosporangiales</taxon>
        <taxon>Streptosporangiaceae</taxon>
        <taxon>Nonomuraea</taxon>
    </lineage>
</organism>
<sequence length="61" mass="6436">MFDDDMIAYARSLRERGVPAPDITAKLVIPSGKNQGRRPSAASAYRVLAETGEGETGALSA</sequence>
<dbReference type="Proteomes" id="UP001589647">
    <property type="component" value="Unassembled WGS sequence"/>
</dbReference>
<evidence type="ECO:0000313" key="1">
    <source>
        <dbReference type="EMBL" id="MFB9207555.1"/>
    </source>
</evidence>
<gene>
    <name evidence="1" type="ORF">ACFFV7_40665</name>
</gene>
<keyword evidence="2" id="KW-1185">Reference proteome</keyword>
<protein>
    <submittedName>
        <fullName evidence="1">Uncharacterized protein</fullName>
    </submittedName>
</protein>
<comment type="caution">
    <text evidence="1">The sequence shown here is derived from an EMBL/GenBank/DDBJ whole genome shotgun (WGS) entry which is preliminary data.</text>
</comment>
<reference evidence="1 2" key="1">
    <citation type="submission" date="2024-09" db="EMBL/GenBank/DDBJ databases">
        <authorList>
            <person name="Sun Q."/>
            <person name="Mori K."/>
        </authorList>
    </citation>
    <scope>NUCLEOTIDE SEQUENCE [LARGE SCALE GENOMIC DNA]</scope>
    <source>
        <strain evidence="1 2">CCM 3426</strain>
    </source>
</reference>
<dbReference type="RefSeq" id="WP_189654017.1">
    <property type="nucleotide sequence ID" value="NZ_BMRC01000054.1"/>
</dbReference>
<evidence type="ECO:0000313" key="2">
    <source>
        <dbReference type="Proteomes" id="UP001589647"/>
    </source>
</evidence>
<name>A0ABV5ISM6_9ACTN</name>
<accession>A0ABV5ISM6</accession>